<dbReference type="AlphaFoldDB" id="A0A2N1MKP4"/>
<reference evidence="3 4" key="2">
    <citation type="submission" date="2017-10" db="EMBL/GenBank/DDBJ databases">
        <title>Extensive intraspecific genome diversity in a model arbuscular mycorrhizal fungus.</title>
        <authorList>
            <person name="Chen E.C.H."/>
            <person name="Morin E."/>
            <person name="Baudet D."/>
            <person name="Noel J."/>
            <person name="Ndikumana S."/>
            <person name="Charron P."/>
            <person name="St-Onge C."/>
            <person name="Giorgi J."/>
            <person name="Grigoriev I.V."/>
            <person name="Roux C."/>
            <person name="Martin F.M."/>
            <person name="Corradi N."/>
        </authorList>
    </citation>
    <scope>NUCLEOTIDE SEQUENCE [LARGE SCALE GENOMIC DNA]</scope>
    <source>
        <strain evidence="3 4">C2</strain>
    </source>
</reference>
<dbReference type="GO" id="GO:0003690">
    <property type="term" value="F:double-stranded DNA binding"/>
    <property type="evidence" value="ECO:0007669"/>
    <property type="project" value="InterPro"/>
</dbReference>
<dbReference type="Pfam" id="PF04937">
    <property type="entry name" value="DUF659"/>
    <property type="match status" value="1"/>
</dbReference>
<organism evidence="3 4">
    <name type="scientific">Rhizophagus irregularis</name>
    <dbReference type="NCBI Taxonomy" id="588596"/>
    <lineage>
        <taxon>Eukaryota</taxon>
        <taxon>Fungi</taxon>
        <taxon>Fungi incertae sedis</taxon>
        <taxon>Mucoromycota</taxon>
        <taxon>Glomeromycotina</taxon>
        <taxon>Glomeromycetes</taxon>
        <taxon>Glomerales</taxon>
        <taxon>Glomeraceae</taxon>
        <taxon>Rhizophagus</taxon>
    </lineage>
</organism>
<evidence type="ECO:0000259" key="2">
    <source>
        <dbReference type="Pfam" id="PF04937"/>
    </source>
</evidence>
<evidence type="ECO:0000256" key="1">
    <source>
        <dbReference type="SAM" id="MobiDB-lite"/>
    </source>
</evidence>
<dbReference type="Proteomes" id="UP000233469">
    <property type="component" value="Unassembled WGS sequence"/>
</dbReference>
<dbReference type="PANTHER" id="PTHR32344">
    <property type="entry name" value="U1-TYPE DOMAIN-CONTAINING PROTEIN"/>
    <property type="match status" value="1"/>
</dbReference>
<dbReference type="PANTHER" id="PTHR32344:SF1">
    <property type="entry name" value="U1-TYPE DOMAIN-CONTAINING PROTEIN"/>
    <property type="match status" value="1"/>
</dbReference>
<reference evidence="3 4" key="1">
    <citation type="submission" date="2016-04" db="EMBL/GenBank/DDBJ databases">
        <title>Genome analyses suggest a sexual origin of heterokaryosis in a supposedly ancient asexual fungus.</title>
        <authorList>
            <person name="Ropars J."/>
            <person name="Sedzielewska K."/>
            <person name="Noel J."/>
            <person name="Charron P."/>
            <person name="Farinelli L."/>
            <person name="Marton T."/>
            <person name="Kruger M."/>
            <person name="Pelin A."/>
            <person name="Brachmann A."/>
            <person name="Corradi N."/>
        </authorList>
    </citation>
    <scope>NUCLEOTIDE SEQUENCE [LARGE SCALE GENOMIC DNA]</scope>
    <source>
        <strain evidence="3 4">C2</strain>
    </source>
</reference>
<dbReference type="EMBL" id="LLXL01001996">
    <property type="protein sequence ID" value="PKK62180.1"/>
    <property type="molecule type" value="Genomic_DNA"/>
</dbReference>
<dbReference type="GO" id="GO:0006357">
    <property type="term" value="P:regulation of transcription by RNA polymerase II"/>
    <property type="evidence" value="ECO:0007669"/>
    <property type="project" value="InterPro"/>
</dbReference>
<evidence type="ECO:0000313" key="4">
    <source>
        <dbReference type="Proteomes" id="UP000233469"/>
    </source>
</evidence>
<comment type="caution">
    <text evidence="3">The sequence shown here is derived from an EMBL/GenBank/DDBJ whole genome shotgun (WGS) entry which is preliminary data.</text>
</comment>
<dbReference type="VEuPathDB" id="FungiDB:RhiirA1_458057"/>
<feature type="region of interest" description="Disordered" evidence="1">
    <location>
        <begin position="1"/>
        <end position="25"/>
    </location>
</feature>
<dbReference type="InterPro" id="IPR007021">
    <property type="entry name" value="DUF659"/>
</dbReference>
<gene>
    <name evidence="3" type="ORF">RhiirC2_717893</name>
</gene>
<accession>A0A2N1MKP4</accession>
<evidence type="ECO:0000313" key="3">
    <source>
        <dbReference type="EMBL" id="PKK62180.1"/>
    </source>
</evidence>
<feature type="domain" description="DUF659" evidence="2">
    <location>
        <begin position="140"/>
        <end position="281"/>
    </location>
</feature>
<protein>
    <recommendedName>
        <fullName evidence="2">DUF659 domain-containing protein</fullName>
    </recommendedName>
</protein>
<feature type="non-terminal residue" evidence="3">
    <location>
        <position position="299"/>
    </location>
</feature>
<dbReference type="GO" id="GO:0005634">
    <property type="term" value="C:nucleus"/>
    <property type="evidence" value="ECO:0007669"/>
    <property type="project" value="InterPro"/>
</dbReference>
<sequence>MDDGYSPRPSPEPTRQPERNKENTNINQLKKRIRIFLSTYICRPPPVNTVMVGWRIRSCEDKCRGVIGPRNIYKKNEKKEQQIKKRQPTIQTILNASEIKKTAVNNLVDAFVTADIPLEKIDKLQNWLRENCNEGGFIPKSDTLRRDYLPKLFEDHVNQLKEYFRGRQVSIIIDETTDSKARSVVNILFSYNGVTKLVHVDYLENVNNCTIGQLLIQTLVQWGISFDLPQLIASDSAAYMKKCYRDVLKPLMPQLVHLPCLAHILNLIGEAWVSINYFQVVHQLLANIKQTFVYSRSRK</sequence>
<dbReference type="VEuPathDB" id="FungiDB:RhiirFUN_015113"/>
<proteinExistence type="predicted"/>
<dbReference type="VEuPathDB" id="FungiDB:FUN_018682"/>
<dbReference type="InterPro" id="IPR012337">
    <property type="entry name" value="RNaseH-like_sf"/>
</dbReference>
<name>A0A2N1MKP4_9GLOM</name>
<dbReference type="InterPro" id="IPR033375">
    <property type="entry name" value="Cggbp1"/>
</dbReference>
<dbReference type="SUPFAM" id="SSF53098">
    <property type="entry name" value="Ribonuclease H-like"/>
    <property type="match status" value="1"/>
</dbReference>